<dbReference type="InterPro" id="IPR019786">
    <property type="entry name" value="Zinc_finger_PHD-type_CS"/>
</dbReference>
<evidence type="ECO:0000256" key="3">
    <source>
        <dbReference type="ARBA" id="ARBA00022771"/>
    </source>
</evidence>
<feature type="compositionally biased region" description="Basic and acidic residues" evidence="6">
    <location>
        <begin position="283"/>
        <end position="295"/>
    </location>
</feature>
<comment type="caution">
    <text evidence="8">The sequence shown here is derived from an EMBL/GenBank/DDBJ whole genome shotgun (WGS) entry which is preliminary data.</text>
</comment>
<proteinExistence type="predicted"/>
<dbReference type="GO" id="GO:0005634">
    <property type="term" value="C:nucleus"/>
    <property type="evidence" value="ECO:0007669"/>
    <property type="project" value="UniProtKB-SubCell"/>
</dbReference>
<keyword evidence="2" id="KW-0479">Metal-binding</keyword>
<dbReference type="InterPro" id="IPR019787">
    <property type="entry name" value="Znf_PHD-finger"/>
</dbReference>
<dbReference type="AlphaFoldDB" id="A0A8T0I1J7"/>
<dbReference type="InterPro" id="IPR013083">
    <property type="entry name" value="Znf_RING/FYVE/PHD"/>
</dbReference>
<dbReference type="Pfam" id="PF00628">
    <property type="entry name" value="PHD"/>
    <property type="match status" value="1"/>
</dbReference>
<evidence type="ECO:0000313" key="9">
    <source>
        <dbReference type="Proteomes" id="UP000822688"/>
    </source>
</evidence>
<keyword evidence="3" id="KW-0863">Zinc-finger</keyword>
<feature type="compositionally biased region" description="Basic and acidic residues" evidence="6">
    <location>
        <begin position="180"/>
        <end position="201"/>
    </location>
</feature>
<feature type="compositionally biased region" description="Basic and acidic residues" evidence="6">
    <location>
        <begin position="212"/>
        <end position="225"/>
    </location>
</feature>
<dbReference type="PROSITE" id="PS01359">
    <property type="entry name" value="ZF_PHD_1"/>
    <property type="match status" value="1"/>
</dbReference>
<evidence type="ECO:0000256" key="5">
    <source>
        <dbReference type="ARBA" id="ARBA00023242"/>
    </source>
</evidence>
<dbReference type="EMBL" id="CM026425">
    <property type="protein sequence ID" value="KAG0577324.1"/>
    <property type="molecule type" value="Genomic_DNA"/>
</dbReference>
<dbReference type="GO" id="GO:0008270">
    <property type="term" value="F:zinc ion binding"/>
    <property type="evidence" value="ECO:0007669"/>
    <property type="project" value="UniProtKB-KW"/>
</dbReference>
<evidence type="ECO:0000256" key="6">
    <source>
        <dbReference type="SAM" id="MobiDB-lite"/>
    </source>
</evidence>
<dbReference type="Proteomes" id="UP000822688">
    <property type="component" value="Chromosome 5"/>
</dbReference>
<organism evidence="8 9">
    <name type="scientific">Ceratodon purpureus</name>
    <name type="common">Fire moss</name>
    <name type="synonym">Dicranum purpureum</name>
    <dbReference type="NCBI Taxonomy" id="3225"/>
    <lineage>
        <taxon>Eukaryota</taxon>
        <taxon>Viridiplantae</taxon>
        <taxon>Streptophyta</taxon>
        <taxon>Embryophyta</taxon>
        <taxon>Bryophyta</taxon>
        <taxon>Bryophytina</taxon>
        <taxon>Bryopsida</taxon>
        <taxon>Dicranidae</taxon>
        <taxon>Pseudoditrichales</taxon>
        <taxon>Ditrichaceae</taxon>
        <taxon>Ceratodon</taxon>
    </lineage>
</organism>
<dbReference type="Gene3D" id="3.30.40.10">
    <property type="entry name" value="Zinc/RING finger domain, C3HC4 (zinc finger)"/>
    <property type="match status" value="1"/>
</dbReference>
<gene>
    <name evidence="8" type="ORF">KC19_5G148000</name>
</gene>
<dbReference type="OrthoDB" id="79252at2759"/>
<dbReference type="InterPro" id="IPR011011">
    <property type="entry name" value="Znf_FYVE_PHD"/>
</dbReference>
<feature type="region of interest" description="Disordered" evidence="6">
    <location>
        <begin position="72"/>
        <end position="96"/>
    </location>
</feature>
<reference evidence="8" key="1">
    <citation type="submission" date="2020-06" db="EMBL/GenBank/DDBJ databases">
        <title>WGS assembly of Ceratodon purpureus strain R40.</title>
        <authorList>
            <person name="Carey S.B."/>
            <person name="Jenkins J."/>
            <person name="Shu S."/>
            <person name="Lovell J.T."/>
            <person name="Sreedasyam A."/>
            <person name="Maumus F."/>
            <person name="Tiley G.P."/>
            <person name="Fernandez-Pozo N."/>
            <person name="Barry K."/>
            <person name="Chen C."/>
            <person name="Wang M."/>
            <person name="Lipzen A."/>
            <person name="Daum C."/>
            <person name="Saski C.A."/>
            <person name="Payton A.C."/>
            <person name="Mcbreen J.C."/>
            <person name="Conrad R.E."/>
            <person name="Kollar L.M."/>
            <person name="Olsson S."/>
            <person name="Huttunen S."/>
            <person name="Landis J.B."/>
            <person name="Wickett N.J."/>
            <person name="Johnson M.G."/>
            <person name="Rensing S.A."/>
            <person name="Grimwood J."/>
            <person name="Schmutz J."/>
            <person name="Mcdaniel S.F."/>
        </authorList>
    </citation>
    <scope>NUCLEOTIDE SEQUENCE</scope>
    <source>
        <strain evidence="8">R40</strain>
    </source>
</reference>
<evidence type="ECO:0000256" key="2">
    <source>
        <dbReference type="ARBA" id="ARBA00022723"/>
    </source>
</evidence>
<sequence length="349" mass="38903">MGGKAHHPSSSESDYWGDESWTVDCPCGVSFDDGEEMVECDECGVWVHTACCRVPKGLATFVCDKCKSKKKKESEEAPEVPQPSPQRASPQAAAEGMHPPDLLRKVANEVPMLDRVHVQGVPGGDPSLFVDVPRVFSQQLWKFTGYVPKAFHTKCKDVPTLAPEDNNAPERLLALLSSRKEVSLETREEKSVERVKEENGNSKKGTTLQMEKLVKRDSKKAEGKHSKPGHKSSRSNRDGKMQLHVKRGSEDLKRGSEDLKRGSDDQNRKDSSNKRMRTGSSVKTEEEQSKEEESSRSGSEPAVREQSPVYSVRNPKAMKKMAVQEFMNRHVSALSNRCLNSEQIQLNVA</sequence>
<keyword evidence="9" id="KW-1185">Reference proteome</keyword>
<feature type="domain" description="Zinc finger PHD-type" evidence="7">
    <location>
        <begin position="24"/>
        <end position="67"/>
    </location>
</feature>
<protein>
    <recommendedName>
        <fullName evidence="7">Zinc finger PHD-type domain-containing protein</fullName>
    </recommendedName>
</protein>
<dbReference type="SUPFAM" id="SSF57903">
    <property type="entry name" value="FYVE/PHD zinc finger"/>
    <property type="match status" value="1"/>
</dbReference>
<name>A0A8T0I1J7_CERPU</name>
<feature type="compositionally biased region" description="Low complexity" evidence="6">
    <location>
        <begin position="85"/>
        <end position="94"/>
    </location>
</feature>
<keyword evidence="4" id="KW-0862">Zinc</keyword>
<feature type="compositionally biased region" description="Basic and acidic residues" evidence="6">
    <location>
        <begin position="235"/>
        <end position="273"/>
    </location>
</feature>
<dbReference type="PANTHER" id="PTHR14571">
    <property type="entry name" value="HISTONE-LYSINE N-METHYLTRANSFERASE SET-26-RELATED"/>
    <property type="match status" value="1"/>
</dbReference>
<dbReference type="InterPro" id="IPR001965">
    <property type="entry name" value="Znf_PHD"/>
</dbReference>
<evidence type="ECO:0000256" key="1">
    <source>
        <dbReference type="ARBA" id="ARBA00004123"/>
    </source>
</evidence>
<evidence type="ECO:0000313" key="8">
    <source>
        <dbReference type="EMBL" id="KAG0577324.1"/>
    </source>
</evidence>
<comment type="subcellular location">
    <subcellularLocation>
        <location evidence="1">Nucleus</location>
    </subcellularLocation>
</comment>
<keyword evidence="5" id="KW-0539">Nucleus</keyword>
<evidence type="ECO:0000256" key="4">
    <source>
        <dbReference type="ARBA" id="ARBA00022833"/>
    </source>
</evidence>
<dbReference type="SMART" id="SM00249">
    <property type="entry name" value="PHD"/>
    <property type="match status" value="1"/>
</dbReference>
<dbReference type="PANTHER" id="PTHR14571:SF9">
    <property type="entry name" value="HISTONE-LYSINE N-METHYLTRANSFERASE SET-26-RELATED"/>
    <property type="match status" value="1"/>
</dbReference>
<accession>A0A8T0I1J7</accession>
<feature type="region of interest" description="Disordered" evidence="6">
    <location>
        <begin position="180"/>
        <end position="314"/>
    </location>
</feature>
<evidence type="ECO:0000259" key="7">
    <source>
        <dbReference type="SMART" id="SM00249"/>
    </source>
</evidence>